<accession>A0A822CPA9</accession>
<proteinExistence type="predicted"/>
<name>A0A822CPA9_9BILA</name>
<dbReference type="Proteomes" id="UP000663848">
    <property type="component" value="Unassembled WGS sequence"/>
</dbReference>
<evidence type="ECO:0000313" key="1">
    <source>
        <dbReference type="EMBL" id="CAF5049255.1"/>
    </source>
</evidence>
<reference evidence="1" key="1">
    <citation type="submission" date="2021-02" db="EMBL/GenBank/DDBJ databases">
        <authorList>
            <person name="Nowell W R."/>
        </authorList>
    </citation>
    <scope>NUCLEOTIDE SEQUENCE</scope>
</reference>
<evidence type="ECO:0000313" key="2">
    <source>
        <dbReference type="Proteomes" id="UP000663848"/>
    </source>
</evidence>
<organism evidence="1 2">
    <name type="scientific">Rotaria socialis</name>
    <dbReference type="NCBI Taxonomy" id="392032"/>
    <lineage>
        <taxon>Eukaryota</taxon>
        <taxon>Metazoa</taxon>
        <taxon>Spiralia</taxon>
        <taxon>Gnathifera</taxon>
        <taxon>Rotifera</taxon>
        <taxon>Eurotatoria</taxon>
        <taxon>Bdelloidea</taxon>
        <taxon>Philodinida</taxon>
        <taxon>Philodinidae</taxon>
        <taxon>Rotaria</taxon>
    </lineage>
</organism>
<protein>
    <submittedName>
        <fullName evidence="1">Uncharacterized protein</fullName>
    </submittedName>
</protein>
<gene>
    <name evidence="1" type="ORF">QYT958_LOCUS41938</name>
</gene>
<feature type="non-terminal residue" evidence="1">
    <location>
        <position position="1"/>
    </location>
</feature>
<dbReference type="AlphaFoldDB" id="A0A822CPA9"/>
<comment type="caution">
    <text evidence="1">The sequence shown here is derived from an EMBL/GenBank/DDBJ whole genome shotgun (WGS) entry which is preliminary data.</text>
</comment>
<sequence length="105" mass="12133">EILDLSSNERSVLMDNVQIDSTMDDTSEFGNNTQQQQQQIVFFSTAQSKVSDVVRIKHQDFLNGRELLKSLNRIQSNKIDQILRAHLPDMSSKTLIVNDQEQRDR</sequence>
<feature type="non-terminal residue" evidence="1">
    <location>
        <position position="105"/>
    </location>
</feature>
<dbReference type="EMBL" id="CAJOBR010050369">
    <property type="protein sequence ID" value="CAF5049255.1"/>
    <property type="molecule type" value="Genomic_DNA"/>
</dbReference>